<protein>
    <submittedName>
        <fullName evidence="1">Rna-directed dna polymerase from mobile element jockey-like</fullName>
    </submittedName>
</protein>
<gene>
    <name evidence="1" type="ORF">llap_16294</name>
</gene>
<proteinExistence type="predicted"/>
<reference evidence="2" key="1">
    <citation type="submission" date="2017-11" db="EMBL/GenBank/DDBJ databases">
        <authorList>
            <person name="Lima N.C."/>
            <person name="Parody-Merino A.M."/>
            <person name="Battley P.F."/>
            <person name="Fidler A.E."/>
            <person name="Prosdocimi F."/>
        </authorList>
    </citation>
    <scope>NUCLEOTIDE SEQUENCE [LARGE SCALE GENOMIC DNA]</scope>
</reference>
<sequence length="139" mass="15605">MRRLGGSLGCTDHEMVELRILRGGNKANGRITTPNFRRADFSLCRDLLGRIPWETVLESRGGLGDLFDIQGPPHPSSRMVHHNEQEIKQRPILFNNFINDLDDVTECTLSKFADDTELGGAADRPDGCCAIQRDLDRLE</sequence>
<accession>A0A2I0THX6</accession>
<organism evidence="1 2">
    <name type="scientific">Limosa lapponica baueri</name>
    <dbReference type="NCBI Taxonomy" id="1758121"/>
    <lineage>
        <taxon>Eukaryota</taxon>
        <taxon>Metazoa</taxon>
        <taxon>Chordata</taxon>
        <taxon>Craniata</taxon>
        <taxon>Vertebrata</taxon>
        <taxon>Euteleostomi</taxon>
        <taxon>Archelosauria</taxon>
        <taxon>Archosauria</taxon>
        <taxon>Dinosauria</taxon>
        <taxon>Saurischia</taxon>
        <taxon>Theropoda</taxon>
        <taxon>Coelurosauria</taxon>
        <taxon>Aves</taxon>
        <taxon>Neognathae</taxon>
        <taxon>Neoaves</taxon>
        <taxon>Charadriiformes</taxon>
        <taxon>Scolopacidae</taxon>
        <taxon>Limosa</taxon>
    </lineage>
</organism>
<dbReference type="OrthoDB" id="416454at2759"/>
<keyword evidence="1" id="KW-0548">Nucleotidyltransferase</keyword>
<dbReference type="GO" id="GO:0003964">
    <property type="term" value="F:RNA-directed DNA polymerase activity"/>
    <property type="evidence" value="ECO:0007669"/>
    <property type="project" value="UniProtKB-KW"/>
</dbReference>
<dbReference type="Proteomes" id="UP000233556">
    <property type="component" value="Unassembled WGS sequence"/>
</dbReference>
<evidence type="ECO:0000313" key="2">
    <source>
        <dbReference type="Proteomes" id="UP000233556"/>
    </source>
</evidence>
<reference evidence="2" key="2">
    <citation type="submission" date="2017-12" db="EMBL/GenBank/DDBJ databases">
        <title>Genome sequence of the Bar-tailed Godwit (Limosa lapponica baueri).</title>
        <authorList>
            <person name="Lima N.C.B."/>
            <person name="Parody-Merino A.M."/>
            <person name="Battley P.F."/>
            <person name="Fidler A.E."/>
            <person name="Prosdocimi F."/>
        </authorList>
    </citation>
    <scope>NUCLEOTIDE SEQUENCE [LARGE SCALE GENOMIC DNA]</scope>
</reference>
<keyword evidence="1" id="KW-0808">Transferase</keyword>
<dbReference type="AlphaFoldDB" id="A0A2I0THX6"/>
<keyword evidence="1" id="KW-0695">RNA-directed DNA polymerase</keyword>
<name>A0A2I0THX6_LIMLA</name>
<keyword evidence="2" id="KW-1185">Reference proteome</keyword>
<evidence type="ECO:0000313" key="1">
    <source>
        <dbReference type="EMBL" id="PKU33403.1"/>
    </source>
</evidence>
<dbReference type="EMBL" id="KZ510126">
    <property type="protein sequence ID" value="PKU33403.1"/>
    <property type="molecule type" value="Genomic_DNA"/>
</dbReference>